<evidence type="ECO:0008006" key="4">
    <source>
        <dbReference type="Google" id="ProtNLM"/>
    </source>
</evidence>
<dbReference type="Proteomes" id="UP000503440">
    <property type="component" value="Plasmid pB18-1"/>
</dbReference>
<evidence type="ECO:0000313" key="3">
    <source>
        <dbReference type="Proteomes" id="UP000503440"/>
    </source>
</evidence>
<dbReference type="AlphaFoldDB" id="A0A6C0Y7A2"/>
<accession>A0A6C0Y7A2</accession>
<protein>
    <recommendedName>
        <fullName evidence="4">DUF2845 domain-containing protein</fullName>
    </recommendedName>
</protein>
<proteinExistence type="predicted"/>
<organism evidence="2 3">
    <name type="scientific">Acinetobacter indicus</name>
    <dbReference type="NCBI Taxonomy" id="756892"/>
    <lineage>
        <taxon>Bacteria</taxon>
        <taxon>Pseudomonadati</taxon>
        <taxon>Pseudomonadota</taxon>
        <taxon>Gammaproteobacteria</taxon>
        <taxon>Moraxellales</taxon>
        <taxon>Moraxellaceae</taxon>
        <taxon>Acinetobacter</taxon>
    </lineage>
</organism>
<feature type="chain" id="PRO_5025330713" description="DUF2845 domain-containing protein" evidence="1">
    <location>
        <begin position="22"/>
        <end position="102"/>
    </location>
</feature>
<geneLocation type="plasmid" evidence="3">
    <name>pb18-1</name>
</geneLocation>
<keyword evidence="2" id="KW-0614">Plasmid</keyword>
<dbReference type="EMBL" id="CP044456">
    <property type="protein sequence ID" value="QIC71752.1"/>
    <property type="molecule type" value="Genomic_DNA"/>
</dbReference>
<feature type="signal peptide" evidence="1">
    <location>
        <begin position="1"/>
        <end position="21"/>
    </location>
</feature>
<dbReference type="RefSeq" id="WP_163146411.1">
    <property type="nucleotide sequence ID" value="NZ_CP044456.1"/>
</dbReference>
<evidence type="ECO:0000256" key="1">
    <source>
        <dbReference type="SAM" id="SignalP"/>
    </source>
</evidence>
<reference evidence="2 3" key="1">
    <citation type="submission" date="2019-09" db="EMBL/GenBank/DDBJ databases">
        <title>Non-baumannii Acinetobacter spp. carrying blaNDM-1 isolated in China.</title>
        <authorList>
            <person name="Cui C."/>
            <person name="Chen C."/>
            <person name="Sun J."/>
            <person name="Liu Y."/>
        </authorList>
    </citation>
    <scope>NUCLEOTIDE SEQUENCE [LARGE SCALE GENOMIC DNA]</scope>
    <source>
        <strain evidence="2 3">B18</strain>
        <plasmid evidence="3">pb18-1</plasmid>
    </source>
</reference>
<gene>
    <name evidence="2" type="ORF">FSC09_15275</name>
</gene>
<sequence length="102" mass="11685">MKLTKVAIFFFLFFSAQVVTASTSTNAVRTNSGQIVAVGDTYISMINKFQDAPLSTRSYEVEKNSLRYTVTEFYYLVNNIYYTITVEKNTIKAISWDKKLEP</sequence>
<keyword evidence="1" id="KW-0732">Signal</keyword>
<name>A0A6C0Y7A2_9GAMM</name>
<evidence type="ECO:0000313" key="2">
    <source>
        <dbReference type="EMBL" id="QIC71752.1"/>
    </source>
</evidence>